<feature type="non-terminal residue" evidence="3">
    <location>
        <position position="269"/>
    </location>
</feature>
<feature type="region of interest" description="Disordered" evidence="1">
    <location>
        <begin position="1"/>
        <end position="67"/>
    </location>
</feature>
<feature type="region of interest" description="Disordered" evidence="1">
    <location>
        <begin position="140"/>
        <end position="225"/>
    </location>
</feature>
<keyword evidence="2" id="KW-0472">Membrane</keyword>
<dbReference type="EMBL" id="NMUH01000137">
    <property type="protein sequence ID" value="MQL72622.1"/>
    <property type="molecule type" value="Genomic_DNA"/>
</dbReference>
<evidence type="ECO:0000256" key="2">
    <source>
        <dbReference type="SAM" id="Phobius"/>
    </source>
</evidence>
<name>A0A843TJM8_COLES</name>
<evidence type="ECO:0000313" key="4">
    <source>
        <dbReference type="Proteomes" id="UP000652761"/>
    </source>
</evidence>
<evidence type="ECO:0000256" key="1">
    <source>
        <dbReference type="SAM" id="MobiDB-lite"/>
    </source>
</evidence>
<feature type="non-terminal residue" evidence="3">
    <location>
        <position position="1"/>
    </location>
</feature>
<feature type="compositionally biased region" description="Polar residues" evidence="1">
    <location>
        <begin position="21"/>
        <end position="35"/>
    </location>
</feature>
<feature type="compositionally biased region" description="Pro residues" evidence="1">
    <location>
        <begin position="150"/>
        <end position="161"/>
    </location>
</feature>
<accession>A0A843TJM8</accession>
<organism evidence="3 4">
    <name type="scientific">Colocasia esculenta</name>
    <name type="common">Wild taro</name>
    <name type="synonym">Arum esculentum</name>
    <dbReference type="NCBI Taxonomy" id="4460"/>
    <lineage>
        <taxon>Eukaryota</taxon>
        <taxon>Viridiplantae</taxon>
        <taxon>Streptophyta</taxon>
        <taxon>Embryophyta</taxon>
        <taxon>Tracheophyta</taxon>
        <taxon>Spermatophyta</taxon>
        <taxon>Magnoliopsida</taxon>
        <taxon>Liliopsida</taxon>
        <taxon>Araceae</taxon>
        <taxon>Aroideae</taxon>
        <taxon>Colocasieae</taxon>
        <taxon>Colocasia</taxon>
    </lineage>
</organism>
<evidence type="ECO:0000313" key="3">
    <source>
        <dbReference type="EMBL" id="MQL72622.1"/>
    </source>
</evidence>
<gene>
    <name evidence="3" type="ORF">Taro_004961</name>
</gene>
<protein>
    <submittedName>
        <fullName evidence="3">Uncharacterized protein</fullName>
    </submittedName>
</protein>
<feature type="compositionally biased region" description="Polar residues" evidence="1">
    <location>
        <begin position="45"/>
        <end position="57"/>
    </location>
</feature>
<feature type="transmembrane region" description="Helical" evidence="2">
    <location>
        <begin position="247"/>
        <end position="268"/>
    </location>
</feature>
<dbReference type="Proteomes" id="UP000652761">
    <property type="component" value="Unassembled WGS sequence"/>
</dbReference>
<keyword evidence="2" id="KW-0812">Transmembrane</keyword>
<comment type="caution">
    <text evidence="3">The sequence shown here is derived from an EMBL/GenBank/DDBJ whole genome shotgun (WGS) entry which is preliminary data.</text>
</comment>
<dbReference type="AlphaFoldDB" id="A0A843TJM8"/>
<proteinExistence type="predicted"/>
<keyword evidence="4" id="KW-1185">Reference proteome</keyword>
<reference evidence="3" key="1">
    <citation type="submission" date="2017-07" db="EMBL/GenBank/DDBJ databases">
        <title>Taro Niue Genome Assembly and Annotation.</title>
        <authorList>
            <person name="Atibalentja N."/>
            <person name="Keating K."/>
            <person name="Fields C.J."/>
        </authorList>
    </citation>
    <scope>NUCLEOTIDE SEQUENCE</scope>
    <source>
        <strain evidence="3">Niue_2</strain>
        <tissue evidence="3">Leaf</tissue>
    </source>
</reference>
<keyword evidence="2" id="KW-1133">Transmembrane helix</keyword>
<sequence>NAPEINPENTPFKPQFHKGQSPKSTQNSPNPNQTDFPKPKIPQAPTKQISQIPNLPNYTKKPQKTHLFQKTPQKVLLLKIAPENPENSKNPPPCAYDGGGTWGTPLSFYIGGRGPMPPPHLRLNPNRRWGYLQLLCATGGGGASGSDQPEAPPASTPPPVWPNRRGGPPTGGGVLRSPPPLQPEGGCSSPIHPSNRRGGAPVPPSLSTGEGGTSGWPPQLEVPSPPVPFLPLPSSIKGEGEAKGRGLGTFVLFPCFLHLLMLLLVLAFS</sequence>